<dbReference type="EMBL" id="MT630640">
    <property type="protein sequence ID" value="QNO41437.1"/>
    <property type="molecule type" value="Genomic_DNA"/>
</dbReference>
<evidence type="ECO:0000313" key="5">
    <source>
        <dbReference type="EMBL" id="QNO42859.1"/>
    </source>
</evidence>
<dbReference type="EMBL" id="MT630753">
    <property type="protein sequence ID" value="QNO42638.1"/>
    <property type="molecule type" value="Genomic_DNA"/>
</dbReference>
<dbReference type="EMBL" id="MT630692">
    <property type="protein sequence ID" value="QNO41961.1"/>
    <property type="molecule type" value="Genomic_DNA"/>
</dbReference>
<evidence type="ECO:0000313" key="6">
    <source>
        <dbReference type="EMBL" id="QNO43464.1"/>
    </source>
</evidence>
<evidence type="ECO:0000313" key="4">
    <source>
        <dbReference type="EMBL" id="QNO42638.1"/>
    </source>
</evidence>
<dbReference type="InterPro" id="IPR003331">
    <property type="entry name" value="UDP_GlcNAc_Epimerase_2_dom"/>
</dbReference>
<feature type="domain" description="UDP-N-acetylglucosamine 2-epimerase" evidence="1">
    <location>
        <begin position="25"/>
        <end position="351"/>
    </location>
</feature>
<organism evidence="3">
    <name type="scientific">Candidatus Methanogaster sp. ANME-2c ERB4</name>
    <dbReference type="NCBI Taxonomy" id="2759911"/>
    <lineage>
        <taxon>Archaea</taxon>
        <taxon>Methanobacteriati</taxon>
        <taxon>Methanobacteriota</taxon>
        <taxon>Stenosarchaea group</taxon>
        <taxon>Methanomicrobia</taxon>
        <taxon>Methanosarcinales</taxon>
        <taxon>ANME-2 cluster</taxon>
        <taxon>Candidatus Methanogasteraceae</taxon>
        <taxon>Candidatus Methanogaster</taxon>
    </lineage>
</organism>
<dbReference type="EC" id="5.1.-.-" evidence="3"/>
<evidence type="ECO:0000259" key="1">
    <source>
        <dbReference type="Pfam" id="PF02350"/>
    </source>
</evidence>
<dbReference type="EMBL" id="MT630775">
    <property type="protein sequence ID" value="QNO42859.1"/>
    <property type="molecule type" value="Genomic_DNA"/>
</dbReference>
<dbReference type="PANTHER" id="PTHR43174">
    <property type="entry name" value="UDP-N-ACETYLGLUCOSAMINE 2-EPIMERASE"/>
    <property type="match status" value="1"/>
</dbReference>
<dbReference type="PANTHER" id="PTHR43174:SF1">
    <property type="entry name" value="UDP-N-ACETYLGLUCOSAMINE 2-EPIMERASE"/>
    <property type="match status" value="1"/>
</dbReference>
<protein>
    <submittedName>
        <fullName evidence="3">UDP-N-acetylglucosamine 2-epimerase</fullName>
        <ecNumber evidence="3">5.1.-.-</ecNumber>
    </submittedName>
</protein>
<dbReference type="InterPro" id="IPR029767">
    <property type="entry name" value="WecB-like"/>
</dbReference>
<evidence type="ECO:0000313" key="3">
    <source>
        <dbReference type="EMBL" id="QNO41961.1"/>
    </source>
</evidence>
<dbReference type="Gene3D" id="3.40.50.2000">
    <property type="entry name" value="Glycogen Phosphorylase B"/>
    <property type="match status" value="2"/>
</dbReference>
<name>A0A7G9Y1S7_9EURY</name>
<keyword evidence="3" id="KW-0413">Isomerase</keyword>
<dbReference type="GO" id="GO:0016853">
    <property type="term" value="F:isomerase activity"/>
    <property type="evidence" value="ECO:0007669"/>
    <property type="project" value="UniProtKB-KW"/>
</dbReference>
<accession>A0A7G9Y1S7</accession>
<dbReference type="AlphaFoldDB" id="A0A7G9Y1S7"/>
<evidence type="ECO:0000313" key="2">
    <source>
        <dbReference type="EMBL" id="QNO41437.1"/>
    </source>
</evidence>
<proteinExistence type="predicted"/>
<dbReference type="SUPFAM" id="SSF53756">
    <property type="entry name" value="UDP-Glycosyltransferase/glycogen phosphorylase"/>
    <property type="match status" value="1"/>
</dbReference>
<dbReference type="Pfam" id="PF02350">
    <property type="entry name" value="Epimerase_2"/>
    <property type="match status" value="1"/>
</dbReference>
<reference evidence="3" key="1">
    <citation type="submission" date="2020-06" db="EMBL/GenBank/DDBJ databases">
        <title>Unique genomic features of the anaerobic methanotrophic archaea.</title>
        <authorList>
            <person name="Chadwick G.L."/>
            <person name="Skennerton C.T."/>
            <person name="Laso-Perez R."/>
            <person name="Leu A.O."/>
            <person name="Speth D.R."/>
            <person name="Yu H."/>
            <person name="Morgan-Lang C."/>
            <person name="Hatzenpichler R."/>
            <person name="Goudeau D."/>
            <person name="Malmstrom R."/>
            <person name="Brazelton W.J."/>
            <person name="Woyke T."/>
            <person name="Hallam S.J."/>
            <person name="Tyson G.W."/>
            <person name="Wegener G."/>
            <person name="Boetius A."/>
            <person name="Orphan V."/>
        </authorList>
    </citation>
    <scope>NUCLEOTIDE SEQUENCE</scope>
</reference>
<sequence>MKIISIIGARPQFIKCAPLSRAIRKQCQEILLHTGQHYDPKLSNIFFNELNIPKPDYNLNIGSAPHGEQTGKMLIEIEKILIKEQPDLVLTYGDTNSTLAGALTASKLHIKTAHVEAGLRSFDRTMPEEINRILTDNISDLLFCPTETALKNLISEGITKGVYLVGDVMKDALEYNITIAEEQSEILSDLDLISGEFIVATLHRPANTDSKEKLLSVLKAFYNVDETIVFPVHPRTEKYLQEYSQWDKLCECVKVIQPLGYIDMLKLMANAKKILTDSGGIQKEAYMLGVPCITMRENTEWVETIEEGWNMLVGSDYKKIVDAIKGFEGANKRSDVFGRGNSSERIVEIIRLTPQVAVA</sequence>
<dbReference type="CDD" id="cd03786">
    <property type="entry name" value="GTB_UDP-GlcNAc_2-Epimerase"/>
    <property type="match status" value="1"/>
</dbReference>
<gene>
    <name evidence="3" type="ORF">DMCHJJFE_00002</name>
    <name evidence="6" type="ORF">FKBBNONJ_00002</name>
    <name evidence="2" type="ORF">GLLKGJJH_00003</name>
    <name evidence="5" type="ORF">JEGCCDFC_00006</name>
    <name evidence="4" type="ORF">KPMFPNGI_00040</name>
</gene>
<dbReference type="EMBL" id="MT630829">
    <property type="protein sequence ID" value="QNO43464.1"/>
    <property type="molecule type" value="Genomic_DNA"/>
</dbReference>
<dbReference type="NCBIfam" id="TIGR00236">
    <property type="entry name" value="wecB"/>
    <property type="match status" value="1"/>
</dbReference>